<organism evidence="1 2">
    <name type="scientific">Megavirus lba</name>
    <dbReference type="NCBI Taxonomy" id="1235314"/>
    <lineage>
        <taxon>Viruses</taxon>
        <taxon>Varidnaviria</taxon>
        <taxon>Bamfordvirae</taxon>
        <taxon>Nucleocytoviricota</taxon>
        <taxon>Megaviricetes</taxon>
        <taxon>Imitervirales</taxon>
        <taxon>Mimiviridae</taxon>
        <taxon>Megamimivirinae</taxon>
        <taxon>Megavirus</taxon>
        <taxon>Megavirus chilense</taxon>
    </lineage>
</organism>
<sequence>MEIPELPIELWDRVAHYIDESDVNFYLVCKDFLHLIENKKQDNKSIKKLSIQKLSIQKLSIQKKSQ</sequence>
<gene>
    <name evidence="1" type="ORF">LBA_00118</name>
</gene>
<evidence type="ECO:0000313" key="1">
    <source>
        <dbReference type="EMBL" id="AGD92040.1"/>
    </source>
</evidence>
<reference evidence="1 2" key="1">
    <citation type="journal article" date="2013" name="Clin. Infect. Dis.">
        <title>First isolation of Mimivirus in a patient with pneumonia.</title>
        <authorList>
            <person name="Saadi H."/>
            <person name="Pagnier I."/>
            <person name="Colson P."/>
            <person name="Cherif J.K."/>
            <person name="Beji M."/>
            <person name="Boughalmi M."/>
            <person name="Azza S."/>
            <person name="Armstrong N."/>
            <person name="Robert C."/>
            <person name="Fournous G."/>
            <person name="La Scola B."/>
            <person name="Raoult D."/>
        </authorList>
    </citation>
    <scope>NUCLEOTIDE SEQUENCE [LARGE SCALE GENOMIC DNA]</scope>
    <source>
        <strain evidence="1">LBA111</strain>
    </source>
</reference>
<evidence type="ECO:0000313" key="2">
    <source>
        <dbReference type="Proteomes" id="UP000236749"/>
    </source>
</evidence>
<name>L7XX47_9VIRU</name>
<proteinExistence type="predicted"/>
<dbReference type="Proteomes" id="UP000236749">
    <property type="component" value="Segment"/>
</dbReference>
<protein>
    <submittedName>
        <fullName evidence="1">Putative ankyrin repeat protein</fullName>
    </submittedName>
</protein>
<accession>L7XX47</accession>
<dbReference type="EMBL" id="JX885207">
    <property type="protein sequence ID" value="AGD92040.1"/>
    <property type="molecule type" value="Genomic_DNA"/>
</dbReference>